<keyword evidence="1" id="KW-0805">Transcription regulation</keyword>
<evidence type="ECO:0000256" key="4">
    <source>
        <dbReference type="SAM" id="MobiDB-lite"/>
    </source>
</evidence>
<organism evidence="6 7">
    <name type="scientific">Trichobilharzia regenti</name>
    <name type="common">Nasal bird schistosome</name>
    <dbReference type="NCBI Taxonomy" id="157069"/>
    <lineage>
        <taxon>Eukaryota</taxon>
        <taxon>Metazoa</taxon>
        <taxon>Spiralia</taxon>
        <taxon>Lophotrochozoa</taxon>
        <taxon>Platyhelminthes</taxon>
        <taxon>Trematoda</taxon>
        <taxon>Digenea</taxon>
        <taxon>Strigeidida</taxon>
        <taxon>Schistosomatoidea</taxon>
        <taxon>Schistosomatidae</taxon>
        <taxon>Trichobilharzia</taxon>
    </lineage>
</organism>
<feature type="compositionally biased region" description="Acidic residues" evidence="4">
    <location>
        <begin position="187"/>
        <end position="199"/>
    </location>
</feature>
<keyword evidence="2" id="KW-0804">Transcription</keyword>
<keyword evidence="3" id="KW-0539">Nucleus</keyword>
<feature type="region of interest" description="Disordered" evidence="4">
    <location>
        <begin position="173"/>
        <end position="218"/>
    </location>
</feature>
<dbReference type="InterPro" id="IPR052435">
    <property type="entry name" value="YY1-Transcr_Regul"/>
</dbReference>
<feature type="domain" description="Myb-like" evidence="5">
    <location>
        <begin position="1628"/>
        <end position="1682"/>
    </location>
</feature>
<name>A0AA85J855_TRIRE</name>
<feature type="region of interest" description="Disordered" evidence="4">
    <location>
        <begin position="1"/>
        <end position="20"/>
    </location>
</feature>
<dbReference type="GO" id="GO:0005634">
    <property type="term" value="C:nucleus"/>
    <property type="evidence" value="ECO:0007669"/>
    <property type="project" value="TreeGrafter"/>
</dbReference>
<reference evidence="6" key="1">
    <citation type="submission" date="2022-06" db="EMBL/GenBank/DDBJ databases">
        <authorList>
            <person name="Berger JAMES D."/>
            <person name="Berger JAMES D."/>
        </authorList>
    </citation>
    <scope>NUCLEOTIDE SEQUENCE [LARGE SCALE GENOMIC DNA]</scope>
</reference>
<dbReference type="PANTHER" id="PTHR16088:SF3">
    <property type="entry name" value="GON-4-LIKE PROTEIN"/>
    <property type="match status" value="1"/>
</dbReference>
<evidence type="ECO:0000256" key="2">
    <source>
        <dbReference type="ARBA" id="ARBA00023163"/>
    </source>
</evidence>
<dbReference type="InterPro" id="IPR001005">
    <property type="entry name" value="SANT/Myb"/>
</dbReference>
<evidence type="ECO:0000256" key="3">
    <source>
        <dbReference type="ARBA" id="ARBA00023242"/>
    </source>
</evidence>
<feature type="region of interest" description="Disordered" evidence="4">
    <location>
        <begin position="1690"/>
        <end position="1709"/>
    </location>
</feature>
<dbReference type="Proteomes" id="UP000050795">
    <property type="component" value="Unassembled WGS sequence"/>
</dbReference>
<feature type="region of interest" description="Disordered" evidence="4">
    <location>
        <begin position="264"/>
        <end position="283"/>
    </location>
</feature>
<reference evidence="7" key="2">
    <citation type="submission" date="2023-11" db="UniProtKB">
        <authorList>
            <consortium name="WormBaseParasite"/>
        </authorList>
    </citation>
    <scope>IDENTIFICATION</scope>
</reference>
<evidence type="ECO:0000313" key="6">
    <source>
        <dbReference type="Proteomes" id="UP000050795"/>
    </source>
</evidence>
<dbReference type="GO" id="GO:0003712">
    <property type="term" value="F:transcription coregulator activity"/>
    <property type="evidence" value="ECO:0007669"/>
    <property type="project" value="TreeGrafter"/>
</dbReference>
<dbReference type="PROSITE" id="PS50090">
    <property type="entry name" value="MYB_LIKE"/>
    <property type="match status" value="1"/>
</dbReference>
<feature type="compositionally biased region" description="Polar residues" evidence="4">
    <location>
        <begin position="1697"/>
        <end position="1709"/>
    </location>
</feature>
<evidence type="ECO:0000259" key="5">
    <source>
        <dbReference type="PROSITE" id="PS50090"/>
    </source>
</evidence>
<evidence type="ECO:0000313" key="7">
    <source>
        <dbReference type="WBParaSite" id="TREG1_16670.10"/>
    </source>
</evidence>
<feature type="compositionally biased region" description="Polar residues" evidence="4">
    <location>
        <begin position="1221"/>
        <end position="1230"/>
    </location>
</feature>
<evidence type="ECO:0000256" key="1">
    <source>
        <dbReference type="ARBA" id="ARBA00023015"/>
    </source>
</evidence>
<dbReference type="GO" id="GO:0006355">
    <property type="term" value="P:regulation of DNA-templated transcription"/>
    <property type="evidence" value="ECO:0007669"/>
    <property type="project" value="TreeGrafter"/>
</dbReference>
<keyword evidence="6" id="KW-1185">Reference proteome</keyword>
<proteinExistence type="predicted"/>
<dbReference type="WBParaSite" id="TREG1_16670.10">
    <property type="protein sequence ID" value="TREG1_16670.10"/>
    <property type="gene ID" value="TREG1_16670"/>
</dbReference>
<sequence length="1709" mass="192222">MKRAGKSNDTDPPPKIPKTNDALFAEGEIVSWQAALGCSLAERLEKISIMKNLTTRQLKRLLKDVLTNEDVVSALGRYIDGEFKEPETGEISAATRRRAKSLGLFSILSELGVTSNHNLQSRAVTRSLTRRVEESLPDHLSHPLPTNKFVANVCSEETGNCDPTASFQLEKTIEQSPPSHSLSFLDKDEDEEREADTVEEGNTNNNTRNKSVDAKNPDNDVYSQFLRSLFASPCNSSNCTPNKSNSQITTPIKSTAICANRLRDDSDGVEPPSSDKCHSDFQNSKTKLSSSQSLMGWNINVDEDEDPDDPEFDVMAELDEVDREDFFYELRDDRAVRVSKVETKKLHSDLRALFNCGDEQENCTYKSRRPSVLAMKAYRQRLLQMNRTTPNQTEKFDMTRFFQSALPSSKNVNTSVVSIPIRKRIALTSTELVRLERQLGMHIQLLTTSFLLTYDFPDMHESTTRPCASLLKTLVAKRQAFDLVALQKKVSGAIHSVTSFYWRCPTLDMAVDLISDYSGLSMLPRLPWNPYKQGVGHMLTKSQSFAFPIPYCLLDIMINSPIWSYAYLMPTVLGPHPKSHVRLVFHPSEDALMIMGLADFSGALTRCRRALESKMSSQRCFSRSLKSQNKQPGRYIAYRLIGRYILPHRTFLQLRSRRWNLLANRDSIDNAGDSKPVSVATRYLLQLYKELSQPGEVDLKRMQQYANEMSSLAIPYGIPLITSCLTDRNPQELFTFEGLPTEVGYEDVLSYNNFCESVKRKLDVLTEFTQNANCFWKSQMEKASRTETNYLSVLDDESMIKSEQPTQCDVLGPNYLPAIPVDLNPDGTVVLSRTREPSLVEVTRVTDEAGSISNEHPRNLPSSEVQHGPVCQRVTSHHIEFILARINKRKSGSYTNNSEARSVADCDISNCVVTHGVRDFIQGEEQFNEISNVFESHYNNTGNVALDACQKVADSLVNTFHLGLDKFFGDYGDTYFTSKKFNHPGWLGHVQPIPDSPVVTSDECQSQQAGVFPSACFVSSSRFIARCRARGDATSADLLTLPSSVIGQSQTLMDEMDVRRARSLLDRCRTYLAPSNYRSMMRGLMNLNQAVHYPTSADSSHEVLVSLACVLNCLKNHLPLWEDFVRFLTPSQARSLGLLSTYLNLARIGRVQRVLQDIVPQDRRFWRRLRNLADSCSIKARYMPVKRKLYVGPNDAPAESSNTSKNPSSCNERVSDEIQTTHKSSMTEQSPVVDGNQLKSPRFRSVQLKGGDMHDSFAKAWSVLERSWRNRPVLLSSIASLINTRHKPCSGFEQSFEEIDVLARNPIGIPNASDESNQSASVCNVDEYIHQLEADTNDPVNNLSSHIQSLFSDGWEICTDLSSAAYNRNNPPGTAWARRQCPCLCHVNVSPIKAASIMNQCGKPAKVDSLGLRHCISCSLRVHRGTLYIDECNLHLRHVQITWPPGFKPKTRLPTSVPSSDALSTQNHRLTTMQHASSISTRVAVNELAKVHSKSYSSNKLSNHCTRLPDMAGRRVSVEYVHTRKPTTPINHEIIPSNNHGYSDTLGAVEIQSPCSLTDLNPRSFLEHNESDSIPQDLRSKSGYLENPISWTLDDEAACFNTEAFASVSDENHECEFGVFSKSDMDGWTPEEDRQLLEFCKSRGRYSSKMFSILAEIWEPKPYDFSPQRNANELEARFKQLMRATLKEAYDPELFQTPPSLNSSTESSE</sequence>
<accession>A0AA85J855</accession>
<dbReference type="PANTHER" id="PTHR16088">
    <property type="entry name" value="YY1 ASSOCIATED PROTEIN-RELATED"/>
    <property type="match status" value="1"/>
</dbReference>
<feature type="compositionally biased region" description="Polar residues" evidence="4">
    <location>
        <begin position="173"/>
        <end position="182"/>
    </location>
</feature>
<feature type="region of interest" description="Disordered" evidence="4">
    <location>
        <begin position="1193"/>
        <end position="1237"/>
    </location>
</feature>
<feature type="compositionally biased region" description="Polar residues" evidence="4">
    <location>
        <begin position="1199"/>
        <end position="1212"/>
    </location>
</feature>
<protein>
    <recommendedName>
        <fullName evidence="5">Myb-like domain-containing protein</fullName>
    </recommendedName>
</protein>